<name>A0A0B6Y9F0_9EUPU</name>
<gene>
    <name evidence="2" type="primary">ORF18500</name>
</gene>
<accession>A0A0B6Y9F0</accession>
<evidence type="ECO:0000256" key="1">
    <source>
        <dbReference type="SAM" id="MobiDB-lite"/>
    </source>
</evidence>
<dbReference type="EMBL" id="HACG01006062">
    <property type="protein sequence ID" value="CEK52927.1"/>
    <property type="molecule type" value="Transcribed_RNA"/>
</dbReference>
<sequence>YTICSILSCQGQDCCSDYAISFHYVPPNMMYVLEYLIYHLKPYGIHTLVGHQAAVNGPRRENQATIQIGAHNLRLQEYTQKPRDAKTTNYIVDSNKAVTSPKQAGSPSTNLSESSKQIKTSTLDKIDKMISNVDDHDTLENN</sequence>
<organism evidence="2">
    <name type="scientific">Arion vulgaris</name>
    <dbReference type="NCBI Taxonomy" id="1028688"/>
    <lineage>
        <taxon>Eukaryota</taxon>
        <taxon>Metazoa</taxon>
        <taxon>Spiralia</taxon>
        <taxon>Lophotrochozoa</taxon>
        <taxon>Mollusca</taxon>
        <taxon>Gastropoda</taxon>
        <taxon>Heterobranchia</taxon>
        <taxon>Euthyneura</taxon>
        <taxon>Panpulmonata</taxon>
        <taxon>Eupulmonata</taxon>
        <taxon>Stylommatophora</taxon>
        <taxon>Helicina</taxon>
        <taxon>Arionoidea</taxon>
        <taxon>Arionidae</taxon>
        <taxon>Arion</taxon>
    </lineage>
</organism>
<feature type="region of interest" description="Disordered" evidence="1">
    <location>
        <begin position="90"/>
        <end position="118"/>
    </location>
</feature>
<protein>
    <submittedName>
        <fullName evidence="2">Uncharacterized protein</fullName>
    </submittedName>
</protein>
<evidence type="ECO:0000313" key="2">
    <source>
        <dbReference type="EMBL" id="CEK52927.1"/>
    </source>
</evidence>
<proteinExistence type="predicted"/>
<feature type="non-terminal residue" evidence="2">
    <location>
        <position position="1"/>
    </location>
</feature>
<reference evidence="2" key="1">
    <citation type="submission" date="2014-12" db="EMBL/GenBank/DDBJ databases">
        <title>Insight into the proteome of Arion vulgaris.</title>
        <authorList>
            <person name="Aradska J."/>
            <person name="Bulat T."/>
            <person name="Smidak R."/>
            <person name="Sarate P."/>
            <person name="Gangsoo J."/>
            <person name="Sialana F."/>
            <person name="Bilban M."/>
            <person name="Lubec G."/>
        </authorList>
    </citation>
    <scope>NUCLEOTIDE SEQUENCE</scope>
    <source>
        <tissue evidence="2">Skin</tissue>
    </source>
</reference>
<dbReference type="AlphaFoldDB" id="A0A0B6Y9F0"/>